<feature type="compositionally biased region" description="Basic and acidic residues" evidence="13">
    <location>
        <begin position="1297"/>
        <end position="1321"/>
    </location>
</feature>
<dbReference type="Gene3D" id="3.30.160.60">
    <property type="entry name" value="Classic Zinc Finger"/>
    <property type="match status" value="1"/>
</dbReference>
<evidence type="ECO:0000256" key="11">
    <source>
        <dbReference type="ARBA" id="ARBA00023242"/>
    </source>
</evidence>
<reference evidence="15" key="1">
    <citation type="submission" date="2025-08" db="UniProtKB">
        <authorList>
            <consortium name="Ensembl"/>
        </authorList>
    </citation>
    <scope>IDENTIFICATION</scope>
</reference>
<dbReference type="InterPro" id="IPR052251">
    <property type="entry name" value="GH-ZnFinger_Regulators"/>
</dbReference>
<feature type="domain" description="C2H2-type" evidence="14">
    <location>
        <begin position="1133"/>
        <end position="1162"/>
    </location>
</feature>
<dbReference type="GO" id="GO:0000981">
    <property type="term" value="F:DNA-binding transcription factor activity, RNA polymerase II-specific"/>
    <property type="evidence" value="ECO:0007669"/>
    <property type="project" value="TreeGrafter"/>
</dbReference>
<evidence type="ECO:0000313" key="16">
    <source>
        <dbReference type="Proteomes" id="UP000261540"/>
    </source>
</evidence>
<dbReference type="GeneTree" id="ENSGT00950000183034"/>
<keyword evidence="4" id="KW-0479">Metal-binding</keyword>
<reference evidence="15" key="2">
    <citation type="submission" date="2025-09" db="UniProtKB">
        <authorList>
            <consortium name="Ensembl"/>
        </authorList>
    </citation>
    <scope>IDENTIFICATION</scope>
</reference>
<evidence type="ECO:0000256" key="12">
    <source>
        <dbReference type="PROSITE-ProRule" id="PRU00042"/>
    </source>
</evidence>
<dbReference type="PANTHER" id="PTHR15507:SF16">
    <property type="entry name" value="ZINC FINGER PROTEIN 654"/>
    <property type="match status" value="1"/>
</dbReference>
<feature type="compositionally biased region" description="Low complexity" evidence="13">
    <location>
        <begin position="1378"/>
        <end position="1392"/>
    </location>
</feature>
<dbReference type="SMART" id="SM00355">
    <property type="entry name" value="ZnF_C2H2"/>
    <property type="match status" value="7"/>
</dbReference>
<dbReference type="PANTHER" id="PTHR15507">
    <property type="entry name" value="ZINC FINGER PROTEIN RLF"/>
    <property type="match status" value="1"/>
</dbReference>
<keyword evidence="11" id="KW-0539">Nucleus</keyword>
<dbReference type="Pfam" id="PF25580">
    <property type="entry name" value="TPR_Rlf"/>
    <property type="match status" value="1"/>
</dbReference>
<evidence type="ECO:0000256" key="7">
    <source>
        <dbReference type="ARBA" id="ARBA00022833"/>
    </source>
</evidence>
<evidence type="ECO:0000256" key="6">
    <source>
        <dbReference type="ARBA" id="ARBA00022771"/>
    </source>
</evidence>
<evidence type="ECO:0000256" key="1">
    <source>
        <dbReference type="ARBA" id="ARBA00004123"/>
    </source>
</evidence>
<feature type="region of interest" description="Disordered" evidence="13">
    <location>
        <begin position="1280"/>
        <end position="1355"/>
    </location>
</feature>
<evidence type="ECO:0000256" key="5">
    <source>
        <dbReference type="ARBA" id="ARBA00022737"/>
    </source>
</evidence>
<sequence>MAEEESDLESERLKEELESLLDATRNDEPWLKSKNYCSRFCELVEEHAGRWQVPLPQLQVLRTALCYFTHGTVSFPNDCEHVQYTLGSLALSFFELLLFFGKDEFLEDPLKDILDSFQDCFANLVRYNNVYLWVVNQIIRNGGPWANSTLQAILRESVQLQDEARKYLDSEEPVFFDLRVRYLLACDRIQEAVALAKSCTQHPEMGKHLYFHQVHLTCLWKTSLLDHFQKEMAVIDGRDAVEILCNTEKEEKDDLLLAFSKAFLTQQLQNGDMYYMWDLIFIWSKLHLRANPSKENFLEECYQLMQRVTNVKSIFPFMKVIRDEMGNEGLQFCVDLCARALQMDLHHDPVTKSLIYKTIAYLLPSDLEVCRACALLVFFLERTVESYKTVYILYTHPDQEYHVDSSLIKNQIRFEILQILKKGLFFDPEFWNLITLRTNCLKLMSEKVMKAALNEIIDDKWMPHYCVKEPYKLHSDASDCNTNEEVKLHRNKPEVKLVPVPAEETVPPPAKKRGRKPGSRVQNLVGECQLRRSFRRLDMSQENSNMHGSREQRHLARQVEKKTLKCRGRKPRWLLQDMARQAENSISRRSYFGKKMQHFPTEKLSECATGKTSIDMETQEVFLEKKGDEVSSHVEVQGEMNTVLTQSQDQAMSMSPAPLLEDAQAIPVHGTLLEFSLPDNEFMESFSVDHDVELPEQGHHQQDSTQENIFGIPKVPMEQLLAKPCMTETDAPLEGLSKAESPPLSTELNSELCEELAIELHIATIQELHNYSKILEETSEVGLQSLPGAASPMQKEDLYKSGQDYTIGHSCQRLVETEVSSPVQTSIVNPVFAAKVSIVGSEIRHDVIHIDTTCEIPLEGNVSDINRNIIPNGGTGDPQIMGNATDYRAIPYESQTKIAASTDGSSDFHSVPSAADAEPHKPLAALSASSSSPTKMGNLILKHRCKECNKEFRGGNIMRHAVAHLQRDKLKCMFCTEVFRSRIKAKSHVTEHIEKMKNAPNCNPDNDIGTTTASYEDIVLPYKTFNNEAVDMNHTQQSNISRGKVKANGFVETGSQQSEKGEYCCPADGCDKTFARAEWPLIRHAMKFHADDVKVQEYTFSLKKGNCHFCKRKFLSLPHYQDHIRGHNHPLKHPCLHYDCKERFKTLTELKSHMKSHQPLQAQCSFAGCLRRFSLLRLLFEHELKHYLPTKAKDETQDTVWVVRGKREEFQDTTNSGLVCQEPTDCKNDRFATSSKYITNSMAISNEKQELQAQNVEGMPVLAEGVSSTEDKDADIQLVNGHGKNGGRLDVSAQTECKTESPQESEQENRLGNKSVDDKTQTESAVGQQEPCLPGQKAAKPGEQSGYGGTSNRPFVRLAPSAYLDEKYISMPKRRKSSAVPSPSSVQQSSPSDKTPRQRCAKCFLIFSSAEELQSHHSSNQCTSLFGFDSDEEGECLYSCLVK</sequence>
<dbReference type="GO" id="GO:0008270">
    <property type="term" value="F:zinc ion binding"/>
    <property type="evidence" value="ECO:0007669"/>
    <property type="project" value="UniProtKB-KW"/>
</dbReference>
<organism evidence="15 16">
    <name type="scientific">Paramormyrops kingsleyae</name>
    <dbReference type="NCBI Taxonomy" id="1676925"/>
    <lineage>
        <taxon>Eukaryota</taxon>
        <taxon>Metazoa</taxon>
        <taxon>Chordata</taxon>
        <taxon>Craniata</taxon>
        <taxon>Vertebrata</taxon>
        <taxon>Euteleostomi</taxon>
        <taxon>Actinopterygii</taxon>
        <taxon>Neopterygii</taxon>
        <taxon>Teleostei</taxon>
        <taxon>Osteoglossocephala</taxon>
        <taxon>Osteoglossomorpha</taxon>
        <taxon>Osteoglossiformes</taxon>
        <taxon>Mormyridae</taxon>
        <taxon>Paramormyrops</taxon>
    </lineage>
</organism>
<keyword evidence="16" id="KW-1185">Reference proteome</keyword>
<dbReference type="Ensembl" id="ENSPKIT00000020425.1">
    <property type="protein sequence ID" value="ENSPKIP00000039420.1"/>
    <property type="gene ID" value="ENSPKIG00000016775.1"/>
</dbReference>
<evidence type="ECO:0000256" key="4">
    <source>
        <dbReference type="ARBA" id="ARBA00022723"/>
    </source>
</evidence>
<evidence type="ECO:0000259" key="14">
    <source>
        <dbReference type="PROSITE" id="PS50157"/>
    </source>
</evidence>
<dbReference type="PROSITE" id="PS00028">
    <property type="entry name" value="ZINC_FINGER_C2H2_1"/>
    <property type="match status" value="4"/>
</dbReference>
<dbReference type="PROSITE" id="PS50157">
    <property type="entry name" value="ZINC_FINGER_C2H2_2"/>
    <property type="match status" value="1"/>
</dbReference>
<dbReference type="InterPro" id="IPR013087">
    <property type="entry name" value="Znf_C2H2_type"/>
</dbReference>
<name>A0A3B3T9S6_9TELE</name>
<evidence type="ECO:0000256" key="2">
    <source>
        <dbReference type="ARBA" id="ARBA00006991"/>
    </source>
</evidence>
<keyword evidence="6 12" id="KW-0863">Zinc-finger</keyword>
<keyword evidence="7" id="KW-0862">Zinc</keyword>
<dbReference type="GO" id="GO:0003677">
    <property type="term" value="F:DNA binding"/>
    <property type="evidence" value="ECO:0007669"/>
    <property type="project" value="UniProtKB-KW"/>
</dbReference>
<feature type="region of interest" description="Disordered" evidence="13">
    <location>
        <begin position="901"/>
        <end position="930"/>
    </location>
</feature>
<keyword evidence="5" id="KW-0677">Repeat</keyword>
<evidence type="ECO:0000256" key="9">
    <source>
        <dbReference type="ARBA" id="ARBA00023125"/>
    </source>
</evidence>
<keyword evidence="10" id="KW-0804">Transcription</keyword>
<dbReference type="Proteomes" id="UP000261540">
    <property type="component" value="Unplaced"/>
</dbReference>
<evidence type="ECO:0000313" key="15">
    <source>
        <dbReference type="Ensembl" id="ENSPKIP00000039420.1"/>
    </source>
</evidence>
<keyword evidence="9" id="KW-0238">DNA-binding</keyword>
<accession>A0A3B3T9S6</accession>
<dbReference type="InterPro" id="IPR057986">
    <property type="entry name" value="TPR_Rlf/292/654"/>
</dbReference>
<proteinExistence type="inferred from homology"/>
<dbReference type="GO" id="GO:0005634">
    <property type="term" value="C:nucleus"/>
    <property type="evidence" value="ECO:0007669"/>
    <property type="project" value="UniProtKB-SubCell"/>
</dbReference>
<evidence type="ECO:0000256" key="3">
    <source>
        <dbReference type="ARBA" id="ARBA00022553"/>
    </source>
</evidence>
<protein>
    <submittedName>
        <fullName evidence="15">Zinc finger protein 654</fullName>
    </submittedName>
</protein>
<keyword evidence="3" id="KW-0597">Phosphoprotein</keyword>
<comment type="subcellular location">
    <subcellularLocation>
        <location evidence="1">Nucleus</location>
    </subcellularLocation>
</comment>
<keyword evidence="8" id="KW-0805">Transcription regulation</keyword>
<evidence type="ECO:0000256" key="13">
    <source>
        <dbReference type="SAM" id="MobiDB-lite"/>
    </source>
</evidence>
<evidence type="ECO:0000256" key="10">
    <source>
        <dbReference type="ARBA" id="ARBA00023163"/>
    </source>
</evidence>
<feature type="region of interest" description="Disordered" evidence="13">
    <location>
        <begin position="1373"/>
        <end position="1396"/>
    </location>
</feature>
<evidence type="ECO:0000256" key="8">
    <source>
        <dbReference type="ARBA" id="ARBA00023015"/>
    </source>
</evidence>
<comment type="similarity">
    <text evidence="2">Belongs to the krueppel C2H2-type zinc-finger protein family.</text>
</comment>